<feature type="domain" description="Yeast cell wall synthesis Kre9/Knh1-like N-terminal" evidence="9">
    <location>
        <begin position="40"/>
        <end position="124"/>
    </location>
</feature>
<keyword evidence="4 7" id="KW-1133">Transmembrane helix</keyword>
<evidence type="ECO:0000256" key="6">
    <source>
        <dbReference type="SAM" id="MobiDB-lite"/>
    </source>
</evidence>
<evidence type="ECO:0000259" key="9">
    <source>
        <dbReference type="Pfam" id="PF10342"/>
    </source>
</evidence>
<evidence type="ECO:0000256" key="8">
    <source>
        <dbReference type="SAM" id="SignalP"/>
    </source>
</evidence>
<dbReference type="Proteomes" id="UP000235023">
    <property type="component" value="Unassembled WGS sequence"/>
</dbReference>
<feature type="transmembrane region" description="Helical" evidence="7">
    <location>
        <begin position="205"/>
        <end position="226"/>
    </location>
</feature>
<evidence type="ECO:0000256" key="2">
    <source>
        <dbReference type="ARBA" id="ARBA00022692"/>
    </source>
</evidence>
<feature type="compositionally biased region" description="Basic and acidic residues" evidence="6">
    <location>
        <begin position="180"/>
        <end position="197"/>
    </location>
</feature>
<evidence type="ECO:0000256" key="1">
    <source>
        <dbReference type="ARBA" id="ARBA00004167"/>
    </source>
</evidence>
<evidence type="ECO:0000313" key="11">
    <source>
        <dbReference type="Proteomes" id="UP000235023"/>
    </source>
</evidence>
<dbReference type="GO" id="GO:0016020">
    <property type="term" value="C:membrane"/>
    <property type="evidence" value="ECO:0007669"/>
    <property type="project" value="UniProtKB-SubCell"/>
</dbReference>
<dbReference type="EMBL" id="KZ559641">
    <property type="protein sequence ID" value="PLN75637.1"/>
    <property type="molecule type" value="Genomic_DNA"/>
</dbReference>
<dbReference type="OrthoDB" id="4503744at2759"/>
<keyword evidence="11" id="KW-1185">Reference proteome</keyword>
<dbReference type="InterPro" id="IPR051694">
    <property type="entry name" value="Immunoregulatory_rcpt-like"/>
</dbReference>
<name>A0A2J5HFE7_9EURO</name>
<evidence type="ECO:0000256" key="3">
    <source>
        <dbReference type="ARBA" id="ARBA00022729"/>
    </source>
</evidence>
<keyword evidence="5 7" id="KW-0472">Membrane</keyword>
<feature type="chain" id="PRO_5014372420" description="Yeast cell wall synthesis Kre9/Knh1-like N-terminal domain-containing protein" evidence="8">
    <location>
        <begin position="18"/>
        <end position="285"/>
    </location>
</feature>
<protein>
    <recommendedName>
        <fullName evidence="9">Yeast cell wall synthesis Kre9/Knh1-like N-terminal domain-containing protein</fullName>
    </recommendedName>
</protein>
<comment type="subcellular location">
    <subcellularLocation>
        <location evidence="1">Membrane</location>
        <topology evidence="1">Single-pass membrane protein</topology>
    </subcellularLocation>
</comment>
<dbReference type="InterPro" id="IPR018466">
    <property type="entry name" value="Kre9/Knh1-like_N"/>
</dbReference>
<evidence type="ECO:0000256" key="4">
    <source>
        <dbReference type="ARBA" id="ARBA00022989"/>
    </source>
</evidence>
<feature type="region of interest" description="Disordered" evidence="6">
    <location>
        <begin position="128"/>
        <end position="202"/>
    </location>
</feature>
<dbReference type="Pfam" id="PF10342">
    <property type="entry name" value="Kre9_KNH"/>
    <property type="match status" value="1"/>
</dbReference>
<keyword evidence="2 7" id="KW-0812">Transmembrane</keyword>
<evidence type="ECO:0000313" key="10">
    <source>
        <dbReference type="EMBL" id="PLN75637.1"/>
    </source>
</evidence>
<dbReference type="AlphaFoldDB" id="A0A2J5HFE7"/>
<reference evidence="11" key="1">
    <citation type="submission" date="2017-12" db="EMBL/GenBank/DDBJ databases">
        <authorList>
            <consortium name="DOE Joint Genome Institute"/>
            <person name="Mondo S.J."/>
            <person name="Kjaerbolling I."/>
            <person name="Vesth T.C."/>
            <person name="Frisvad J.C."/>
            <person name="Nybo J.L."/>
            <person name="Theobald S."/>
            <person name="Kuo A."/>
            <person name="Bowyer P."/>
            <person name="Matsuda Y."/>
            <person name="Lyhne E.K."/>
            <person name="Kogle M.E."/>
            <person name="Clum A."/>
            <person name="Lipzen A."/>
            <person name="Salamov A."/>
            <person name="Ngan C.Y."/>
            <person name="Daum C."/>
            <person name="Chiniquy J."/>
            <person name="Barry K."/>
            <person name="LaButti K."/>
            <person name="Haridas S."/>
            <person name="Simmons B.A."/>
            <person name="Magnuson J.K."/>
            <person name="Mortensen U.H."/>
            <person name="Larsen T.O."/>
            <person name="Grigoriev I.V."/>
            <person name="Baker S.E."/>
            <person name="Andersen M.R."/>
            <person name="Nordberg H.P."/>
            <person name="Cantor M.N."/>
            <person name="Hua S.X."/>
        </authorList>
    </citation>
    <scope>NUCLEOTIDE SEQUENCE [LARGE SCALE GENOMIC DNA]</scope>
    <source>
        <strain evidence="11">IBT 19404</strain>
    </source>
</reference>
<evidence type="ECO:0000256" key="7">
    <source>
        <dbReference type="SAM" id="Phobius"/>
    </source>
</evidence>
<dbReference type="PANTHER" id="PTHR15549:SF26">
    <property type="entry name" value="AXIAL BUDDING PATTERN PROTEIN 2-RELATED"/>
    <property type="match status" value="1"/>
</dbReference>
<dbReference type="GO" id="GO:0071944">
    <property type="term" value="C:cell periphery"/>
    <property type="evidence" value="ECO:0007669"/>
    <property type="project" value="UniProtKB-ARBA"/>
</dbReference>
<accession>A0A2J5HFE7</accession>
<evidence type="ECO:0000256" key="5">
    <source>
        <dbReference type="ARBA" id="ARBA00023136"/>
    </source>
</evidence>
<sequence>MLHTLFLLLLAVPGTFGAFKFINPPPFEKTLDFSLNPIYPEGSILNIKWSDQTEENTSLTLWQLNGTQFMEPFEYLTQDVSGSVTSLNWKVQTTKDLSFSNMFYLSIFSEGTTSPLANSHYFNITNTKKDDEKDDESEHESSSSSSKSATTTATTTTGSGPFITAAPTRAPSGSAPTPEVKNEHDEPPPPDTPKDPEGMSTGAKAGIAVGASVGGLILIGVAWFIFRRRRRASASAATCNHLYEGEKYAQNPTPEHRRLSHPVELSGRPRAAPPTIFELPANSSL</sequence>
<keyword evidence="3 8" id="KW-0732">Signal</keyword>
<feature type="signal peptide" evidence="8">
    <location>
        <begin position="1"/>
        <end position="17"/>
    </location>
</feature>
<feature type="compositionally biased region" description="Low complexity" evidence="6">
    <location>
        <begin position="142"/>
        <end position="157"/>
    </location>
</feature>
<organism evidence="10 11">
    <name type="scientific">Aspergillus taichungensis</name>
    <dbReference type="NCBI Taxonomy" id="482145"/>
    <lineage>
        <taxon>Eukaryota</taxon>
        <taxon>Fungi</taxon>
        <taxon>Dikarya</taxon>
        <taxon>Ascomycota</taxon>
        <taxon>Pezizomycotina</taxon>
        <taxon>Eurotiomycetes</taxon>
        <taxon>Eurotiomycetidae</taxon>
        <taxon>Eurotiales</taxon>
        <taxon>Aspergillaceae</taxon>
        <taxon>Aspergillus</taxon>
        <taxon>Aspergillus subgen. Circumdati</taxon>
    </lineage>
</organism>
<dbReference type="PANTHER" id="PTHR15549">
    <property type="entry name" value="PAIRED IMMUNOGLOBULIN-LIKE TYPE 2 RECEPTOR"/>
    <property type="match status" value="1"/>
</dbReference>
<gene>
    <name evidence="10" type="ORF">BDW42DRAFT_33617</name>
</gene>
<feature type="region of interest" description="Disordered" evidence="6">
    <location>
        <begin position="250"/>
        <end position="285"/>
    </location>
</feature>
<proteinExistence type="predicted"/>